<dbReference type="Proteomes" id="UP000800200">
    <property type="component" value="Unassembled WGS sequence"/>
</dbReference>
<accession>A0A6A6ECK8</accession>
<dbReference type="AlphaFoldDB" id="A0A6A6ECK8"/>
<evidence type="ECO:0000256" key="1">
    <source>
        <dbReference type="SAM" id="MobiDB-lite"/>
    </source>
</evidence>
<evidence type="ECO:0000313" key="2">
    <source>
        <dbReference type="EMBL" id="KAF2188775.1"/>
    </source>
</evidence>
<proteinExistence type="predicted"/>
<name>A0A6A6ECK8_9PEZI</name>
<organism evidence="2 3">
    <name type="scientific">Zopfia rhizophila CBS 207.26</name>
    <dbReference type="NCBI Taxonomy" id="1314779"/>
    <lineage>
        <taxon>Eukaryota</taxon>
        <taxon>Fungi</taxon>
        <taxon>Dikarya</taxon>
        <taxon>Ascomycota</taxon>
        <taxon>Pezizomycotina</taxon>
        <taxon>Dothideomycetes</taxon>
        <taxon>Dothideomycetes incertae sedis</taxon>
        <taxon>Zopfiaceae</taxon>
        <taxon>Zopfia</taxon>
    </lineage>
</organism>
<protein>
    <submittedName>
        <fullName evidence="2">Uncharacterized protein</fullName>
    </submittedName>
</protein>
<sequence length="123" mass="13908">MAGLMTRIVSETPRAMNDSTPLSLPSPSTELPHQDEAFMRTHHDPTLGGVVGNSTLSNNRQLGEIDTYLNLWTQLHSPTRELSKPPIMMATIAKAVLEPFLYRYHRINSPTRKESTRLQALRR</sequence>
<feature type="compositionally biased region" description="Low complexity" evidence="1">
    <location>
        <begin position="19"/>
        <end position="31"/>
    </location>
</feature>
<dbReference type="EMBL" id="ML994622">
    <property type="protein sequence ID" value="KAF2188775.1"/>
    <property type="molecule type" value="Genomic_DNA"/>
</dbReference>
<keyword evidence="3" id="KW-1185">Reference proteome</keyword>
<evidence type="ECO:0000313" key="3">
    <source>
        <dbReference type="Proteomes" id="UP000800200"/>
    </source>
</evidence>
<feature type="region of interest" description="Disordered" evidence="1">
    <location>
        <begin position="9"/>
        <end position="32"/>
    </location>
</feature>
<reference evidence="2" key="1">
    <citation type="journal article" date="2020" name="Stud. Mycol.">
        <title>101 Dothideomycetes genomes: a test case for predicting lifestyles and emergence of pathogens.</title>
        <authorList>
            <person name="Haridas S."/>
            <person name="Albert R."/>
            <person name="Binder M."/>
            <person name="Bloem J."/>
            <person name="Labutti K."/>
            <person name="Salamov A."/>
            <person name="Andreopoulos B."/>
            <person name="Baker S."/>
            <person name="Barry K."/>
            <person name="Bills G."/>
            <person name="Bluhm B."/>
            <person name="Cannon C."/>
            <person name="Castanera R."/>
            <person name="Culley D."/>
            <person name="Daum C."/>
            <person name="Ezra D."/>
            <person name="Gonzalez J."/>
            <person name="Henrissat B."/>
            <person name="Kuo A."/>
            <person name="Liang C."/>
            <person name="Lipzen A."/>
            <person name="Lutzoni F."/>
            <person name="Magnuson J."/>
            <person name="Mondo S."/>
            <person name="Nolan M."/>
            <person name="Ohm R."/>
            <person name="Pangilinan J."/>
            <person name="Park H.-J."/>
            <person name="Ramirez L."/>
            <person name="Alfaro M."/>
            <person name="Sun H."/>
            <person name="Tritt A."/>
            <person name="Yoshinaga Y."/>
            <person name="Zwiers L.-H."/>
            <person name="Turgeon B."/>
            <person name="Goodwin S."/>
            <person name="Spatafora J."/>
            <person name="Crous P."/>
            <person name="Grigoriev I."/>
        </authorList>
    </citation>
    <scope>NUCLEOTIDE SEQUENCE</scope>
    <source>
        <strain evidence="2">CBS 207.26</strain>
    </source>
</reference>
<gene>
    <name evidence="2" type="ORF">K469DRAFT_702474</name>
</gene>